<proteinExistence type="predicted"/>
<organism evidence="1 2">
    <name type="scientific">Dreissena polymorpha</name>
    <name type="common">Zebra mussel</name>
    <name type="synonym">Mytilus polymorpha</name>
    <dbReference type="NCBI Taxonomy" id="45954"/>
    <lineage>
        <taxon>Eukaryota</taxon>
        <taxon>Metazoa</taxon>
        <taxon>Spiralia</taxon>
        <taxon>Lophotrochozoa</taxon>
        <taxon>Mollusca</taxon>
        <taxon>Bivalvia</taxon>
        <taxon>Autobranchia</taxon>
        <taxon>Heteroconchia</taxon>
        <taxon>Euheterodonta</taxon>
        <taxon>Imparidentia</taxon>
        <taxon>Neoheterodontei</taxon>
        <taxon>Myida</taxon>
        <taxon>Dreissenoidea</taxon>
        <taxon>Dreissenidae</taxon>
        <taxon>Dreissena</taxon>
    </lineage>
</organism>
<evidence type="ECO:0000313" key="1">
    <source>
        <dbReference type="EMBL" id="KAH3888042.1"/>
    </source>
</evidence>
<gene>
    <name evidence="1" type="ORF">DPMN_012064</name>
</gene>
<reference evidence="1" key="2">
    <citation type="submission" date="2020-11" db="EMBL/GenBank/DDBJ databases">
        <authorList>
            <person name="McCartney M.A."/>
            <person name="Auch B."/>
            <person name="Kono T."/>
            <person name="Mallez S."/>
            <person name="Becker A."/>
            <person name="Gohl D.M."/>
            <person name="Silverstein K.A.T."/>
            <person name="Koren S."/>
            <person name="Bechman K.B."/>
            <person name="Herman A."/>
            <person name="Abrahante J.E."/>
            <person name="Garbe J."/>
        </authorList>
    </citation>
    <scope>NUCLEOTIDE SEQUENCE</scope>
    <source>
        <strain evidence="1">Duluth1</strain>
        <tissue evidence="1">Whole animal</tissue>
    </source>
</reference>
<reference evidence="1" key="1">
    <citation type="journal article" date="2019" name="bioRxiv">
        <title>The Genome of the Zebra Mussel, Dreissena polymorpha: A Resource for Invasive Species Research.</title>
        <authorList>
            <person name="McCartney M.A."/>
            <person name="Auch B."/>
            <person name="Kono T."/>
            <person name="Mallez S."/>
            <person name="Zhang Y."/>
            <person name="Obille A."/>
            <person name="Becker A."/>
            <person name="Abrahante J.E."/>
            <person name="Garbe J."/>
            <person name="Badalamenti J.P."/>
            <person name="Herman A."/>
            <person name="Mangelson H."/>
            <person name="Liachko I."/>
            <person name="Sullivan S."/>
            <person name="Sone E.D."/>
            <person name="Koren S."/>
            <person name="Silverstein K.A.T."/>
            <person name="Beckman K.B."/>
            <person name="Gohl D.M."/>
        </authorList>
    </citation>
    <scope>NUCLEOTIDE SEQUENCE</scope>
    <source>
        <strain evidence="1">Duluth1</strain>
        <tissue evidence="1">Whole animal</tissue>
    </source>
</reference>
<dbReference type="EMBL" id="JAIWYP010000001">
    <property type="protein sequence ID" value="KAH3888042.1"/>
    <property type="molecule type" value="Genomic_DNA"/>
</dbReference>
<name>A0A9D4N7B1_DREPO</name>
<dbReference type="AlphaFoldDB" id="A0A9D4N7B1"/>
<dbReference type="Proteomes" id="UP000828390">
    <property type="component" value="Unassembled WGS sequence"/>
</dbReference>
<evidence type="ECO:0000313" key="2">
    <source>
        <dbReference type="Proteomes" id="UP000828390"/>
    </source>
</evidence>
<keyword evidence="2" id="KW-1185">Reference proteome</keyword>
<protein>
    <submittedName>
        <fullName evidence="1">Uncharacterized protein</fullName>
    </submittedName>
</protein>
<accession>A0A9D4N7B1</accession>
<comment type="caution">
    <text evidence="1">The sequence shown here is derived from an EMBL/GenBank/DDBJ whole genome shotgun (WGS) entry which is preliminary data.</text>
</comment>
<sequence length="87" mass="10062">MIGENESLENCKSLKEDFVEADIMFHDYCAEGHSRQRLTHFCVQQMDVRNCGLMEQSMNNIRRNGSHTSNLYPLQASLRNYPKLPAV</sequence>